<evidence type="ECO:0000313" key="1">
    <source>
        <dbReference type="EMBL" id="KAF1974087.1"/>
    </source>
</evidence>
<dbReference type="EMBL" id="ML976677">
    <property type="protein sequence ID" value="KAF1974087.1"/>
    <property type="molecule type" value="Genomic_DNA"/>
</dbReference>
<organism evidence="1 2">
    <name type="scientific">Bimuria novae-zelandiae CBS 107.79</name>
    <dbReference type="NCBI Taxonomy" id="1447943"/>
    <lineage>
        <taxon>Eukaryota</taxon>
        <taxon>Fungi</taxon>
        <taxon>Dikarya</taxon>
        <taxon>Ascomycota</taxon>
        <taxon>Pezizomycotina</taxon>
        <taxon>Dothideomycetes</taxon>
        <taxon>Pleosporomycetidae</taxon>
        <taxon>Pleosporales</taxon>
        <taxon>Massarineae</taxon>
        <taxon>Didymosphaeriaceae</taxon>
        <taxon>Bimuria</taxon>
    </lineage>
</organism>
<keyword evidence="2" id="KW-1185">Reference proteome</keyword>
<dbReference type="AlphaFoldDB" id="A0A6A5VL03"/>
<evidence type="ECO:0000313" key="2">
    <source>
        <dbReference type="Proteomes" id="UP000800036"/>
    </source>
</evidence>
<accession>A0A6A5VL03</accession>
<protein>
    <submittedName>
        <fullName evidence="1">Uncharacterized protein</fullName>
    </submittedName>
</protein>
<dbReference type="Proteomes" id="UP000800036">
    <property type="component" value="Unassembled WGS sequence"/>
</dbReference>
<name>A0A6A5VL03_9PLEO</name>
<sequence>MVGLAPFATSSLSTHSAHKLAISTAALFARAIRRRLQRPRLPFRYPPLCARRAPALLRSRAAFTAHSPHT</sequence>
<reference evidence="1" key="1">
    <citation type="journal article" date="2020" name="Stud. Mycol.">
        <title>101 Dothideomycetes genomes: a test case for predicting lifestyles and emergence of pathogens.</title>
        <authorList>
            <person name="Haridas S."/>
            <person name="Albert R."/>
            <person name="Binder M."/>
            <person name="Bloem J."/>
            <person name="Labutti K."/>
            <person name="Salamov A."/>
            <person name="Andreopoulos B."/>
            <person name="Baker S."/>
            <person name="Barry K."/>
            <person name="Bills G."/>
            <person name="Bluhm B."/>
            <person name="Cannon C."/>
            <person name="Castanera R."/>
            <person name="Culley D."/>
            <person name="Daum C."/>
            <person name="Ezra D."/>
            <person name="Gonzalez J."/>
            <person name="Henrissat B."/>
            <person name="Kuo A."/>
            <person name="Liang C."/>
            <person name="Lipzen A."/>
            <person name="Lutzoni F."/>
            <person name="Magnuson J."/>
            <person name="Mondo S."/>
            <person name="Nolan M."/>
            <person name="Ohm R."/>
            <person name="Pangilinan J."/>
            <person name="Park H.-J."/>
            <person name="Ramirez L."/>
            <person name="Alfaro M."/>
            <person name="Sun H."/>
            <person name="Tritt A."/>
            <person name="Yoshinaga Y."/>
            <person name="Zwiers L.-H."/>
            <person name="Turgeon B."/>
            <person name="Goodwin S."/>
            <person name="Spatafora J."/>
            <person name="Crous P."/>
            <person name="Grigoriev I."/>
        </authorList>
    </citation>
    <scope>NUCLEOTIDE SEQUENCE</scope>
    <source>
        <strain evidence="1">CBS 107.79</strain>
    </source>
</reference>
<gene>
    <name evidence="1" type="ORF">BU23DRAFT_122998</name>
</gene>
<proteinExistence type="predicted"/>